<evidence type="ECO:0000313" key="2">
    <source>
        <dbReference type="Proteomes" id="UP001500393"/>
    </source>
</evidence>
<evidence type="ECO:0000313" key="1">
    <source>
        <dbReference type="EMBL" id="GAA1578786.1"/>
    </source>
</evidence>
<proteinExistence type="predicted"/>
<comment type="caution">
    <text evidence="1">The sequence shown here is derived from an EMBL/GenBank/DDBJ whole genome shotgun (WGS) entry which is preliminary data.</text>
</comment>
<dbReference type="RefSeq" id="WP_344215155.1">
    <property type="nucleotide sequence ID" value="NZ_BAAAOS010000020.1"/>
</dbReference>
<sequence>MGDPDAGRKHLQLFRAVGIDAEVRAEVLALPPGHPYLRLPLQMAAGLKPKLQTFVDPSELKQLIANAENELKDPNRWGTTFTLLQSWGRTGHTGGNK</sequence>
<organism evidence="1 2">
    <name type="scientific">Kribbella sancticallisti</name>
    <dbReference type="NCBI Taxonomy" id="460087"/>
    <lineage>
        <taxon>Bacteria</taxon>
        <taxon>Bacillati</taxon>
        <taxon>Actinomycetota</taxon>
        <taxon>Actinomycetes</taxon>
        <taxon>Propionibacteriales</taxon>
        <taxon>Kribbellaceae</taxon>
        <taxon>Kribbella</taxon>
    </lineage>
</organism>
<accession>A0ABN2DLX1</accession>
<reference evidence="1 2" key="1">
    <citation type="journal article" date="2019" name="Int. J. Syst. Evol. Microbiol.">
        <title>The Global Catalogue of Microorganisms (GCM) 10K type strain sequencing project: providing services to taxonomists for standard genome sequencing and annotation.</title>
        <authorList>
            <consortium name="The Broad Institute Genomics Platform"/>
            <consortium name="The Broad Institute Genome Sequencing Center for Infectious Disease"/>
            <person name="Wu L."/>
            <person name="Ma J."/>
        </authorList>
    </citation>
    <scope>NUCLEOTIDE SEQUENCE [LARGE SCALE GENOMIC DNA]</scope>
    <source>
        <strain evidence="1 2">JCM 14969</strain>
    </source>
</reference>
<gene>
    <name evidence="1" type="ORF">GCM10009789_35510</name>
</gene>
<dbReference type="Proteomes" id="UP001500393">
    <property type="component" value="Unassembled WGS sequence"/>
</dbReference>
<dbReference type="EMBL" id="BAAAOS010000020">
    <property type="protein sequence ID" value="GAA1578786.1"/>
    <property type="molecule type" value="Genomic_DNA"/>
</dbReference>
<name>A0ABN2DLX1_9ACTN</name>
<protein>
    <submittedName>
        <fullName evidence="1">Uncharacterized protein</fullName>
    </submittedName>
</protein>
<keyword evidence="2" id="KW-1185">Reference proteome</keyword>